<sequence>MPALPRSIGLGTHRSCSLAPHMASQPISSPNPICLSSGALPQLWLLSLSSLPRLHPPPTLPNSKRPPPALFEPRSKTIAQPPTPIQIASPLTQITHAQSRPADRPAQTSVDFTTSKHQLHQSEWSSNFSMPSSAIASPFSNPLHHLCRAFAVAHLCSPFLVSCS</sequence>
<feature type="compositionally biased region" description="Pro residues" evidence="1">
    <location>
        <begin position="56"/>
        <end position="70"/>
    </location>
</feature>
<keyword evidence="3" id="KW-1185">Reference proteome</keyword>
<dbReference type="AlphaFoldDB" id="A0AAW1W0R3"/>
<organism evidence="2 3">
    <name type="scientific">Rubus argutus</name>
    <name type="common">Southern blackberry</name>
    <dbReference type="NCBI Taxonomy" id="59490"/>
    <lineage>
        <taxon>Eukaryota</taxon>
        <taxon>Viridiplantae</taxon>
        <taxon>Streptophyta</taxon>
        <taxon>Embryophyta</taxon>
        <taxon>Tracheophyta</taxon>
        <taxon>Spermatophyta</taxon>
        <taxon>Magnoliopsida</taxon>
        <taxon>eudicotyledons</taxon>
        <taxon>Gunneridae</taxon>
        <taxon>Pentapetalae</taxon>
        <taxon>rosids</taxon>
        <taxon>fabids</taxon>
        <taxon>Rosales</taxon>
        <taxon>Rosaceae</taxon>
        <taxon>Rosoideae</taxon>
        <taxon>Rosoideae incertae sedis</taxon>
        <taxon>Rubus</taxon>
    </lineage>
</organism>
<feature type="region of interest" description="Disordered" evidence="1">
    <location>
        <begin position="56"/>
        <end position="85"/>
    </location>
</feature>
<evidence type="ECO:0000313" key="3">
    <source>
        <dbReference type="Proteomes" id="UP001457282"/>
    </source>
</evidence>
<accession>A0AAW1W0R3</accession>
<name>A0AAW1W0R3_RUBAR</name>
<dbReference type="EMBL" id="JBEDUW010000007">
    <property type="protein sequence ID" value="KAK9913308.1"/>
    <property type="molecule type" value="Genomic_DNA"/>
</dbReference>
<evidence type="ECO:0000256" key="1">
    <source>
        <dbReference type="SAM" id="MobiDB-lite"/>
    </source>
</evidence>
<reference evidence="2 3" key="1">
    <citation type="journal article" date="2023" name="G3 (Bethesda)">
        <title>A chromosome-length genome assembly and annotation of blackberry (Rubus argutus, cv. 'Hillquist').</title>
        <authorList>
            <person name="Bruna T."/>
            <person name="Aryal R."/>
            <person name="Dudchenko O."/>
            <person name="Sargent D.J."/>
            <person name="Mead D."/>
            <person name="Buti M."/>
            <person name="Cavallini A."/>
            <person name="Hytonen T."/>
            <person name="Andres J."/>
            <person name="Pham M."/>
            <person name="Weisz D."/>
            <person name="Mascagni F."/>
            <person name="Usai G."/>
            <person name="Natali L."/>
            <person name="Bassil N."/>
            <person name="Fernandez G.E."/>
            <person name="Lomsadze A."/>
            <person name="Armour M."/>
            <person name="Olukolu B."/>
            <person name="Poorten T."/>
            <person name="Britton C."/>
            <person name="Davik J."/>
            <person name="Ashrafi H."/>
            <person name="Aiden E.L."/>
            <person name="Borodovsky M."/>
            <person name="Worthington M."/>
        </authorList>
    </citation>
    <scope>NUCLEOTIDE SEQUENCE [LARGE SCALE GENOMIC DNA]</scope>
    <source>
        <strain evidence="2">PI 553951</strain>
    </source>
</reference>
<protein>
    <submittedName>
        <fullName evidence="2">Uncharacterized protein</fullName>
    </submittedName>
</protein>
<evidence type="ECO:0000313" key="2">
    <source>
        <dbReference type="EMBL" id="KAK9913308.1"/>
    </source>
</evidence>
<proteinExistence type="predicted"/>
<comment type="caution">
    <text evidence="2">The sequence shown here is derived from an EMBL/GenBank/DDBJ whole genome shotgun (WGS) entry which is preliminary data.</text>
</comment>
<gene>
    <name evidence="2" type="ORF">M0R45_037128</name>
</gene>
<dbReference type="Proteomes" id="UP001457282">
    <property type="component" value="Unassembled WGS sequence"/>
</dbReference>